<keyword evidence="1" id="KW-0472">Membrane</keyword>
<keyword evidence="1" id="KW-1133">Transmembrane helix</keyword>
<reference evidence="2" key="1">
    <citation type="submission" date="2019-12" db="EMBL/GenBank/DDBJ databases">
        <title>An insight into the sialome of adult female Ixodes ricinus ticks feeding for 6 days.</title>
        <authorList>
            <person name="Perner J."/>
            <person name="Ribeiro J.M.C."/>
        </authorList>
    </citation>
    <scope>NUCLEOTIDE SEQUENCE</scope>
    <source>
        <strain evidence="2">Semi-engorged</strain>
        <tissue evidence="2">Salivary glands</tissue>
    </source>
</reference>
<evidence type="ECO:0000256" key="1">
    <source>
        <dbReference type="SAM" id="Phobius"/>
    </source>
</evidence>
<proteinExistence type="predicted"/>
<dbReference type="AlphaFoldDB" id="A0A6B0TR25"/>
<dbReference type="EMBL" id="GIFC01000269">
    <property type="protein sequence ID" value="MXU82352.1"/>
    <property type="molecule type" value="Transcribed_RNA"/>
</dbReference>
<evidence type="ECO:0000313" key="2">
    <source>
        <dbReference type="EMBL" id="MXU82352.1"/>
    </source>
</evidence>
<keyword evidence="1" id="KW-0812">Transmembrane</keyword>
<feature type="transmembrane region" description="Helical" evidence="1">
    <location>
        <begin position="12"/>
        <end position="37"/>
    </location>
</feature>
<name>A0A6B0TR25_IXORI</name>
<accession>A0A6B0TR25</accession>
<protein>
    <submittedName>
        <fullName evidence="2">Putative secreted protein</fullName>
    </submittedName>
</protein>
<sequence>MVIVSFFWGGFLFWRATLVCVSLRDVYLITSFYIFLYKGNLEKAHQKVSHVENLSFLLQVLFQCVVCI</sequence>
<organism evidence="2">
    <name type="scientific">Ixodes ricinus</name>
    <name type="common">Common tick</name>
    <name type="synonym">Acarus ricinus</name>
    <dbReference type="NCBI Taxonomy" id="34613"/>
    <lineage>
        <taxon>Eukaryota</taxon>
        <taxon>Metazoa</taxon>
        <taxon>Ecdysozoa</taxon>
        <taxon>Arthropoda</taxon>
        <taxon>Chelicerata</taxon>
        <taxon>Arachnida</taxon>
        <taxon>Acari</taxon>
        <taxon>Parasitiformes</taxon>
        <taxon>Ixodida</taxon>
        <taxon>Ixodoidea</taxon>
        <taxon>Ixodidae</taxon>
        <taxon>Ixodinae</taxon>
        <taxon>Ixodes</taxon>
    </lineage>
</organism>